<keyword evidence="12" id="KW-1185">Reference proteome</keyword>
<dbReference type="InterPro" id="IPR004316">
    <property type="entry name" value="SWEET_rpt"/>
</dbReference>
<reference evidence="13" key="1">
    <citation type="submission" date="2025-08" db="UniProtKB">
        <authorList>
            <consortium name="RefSeq"/>
        </authorList>
    </citation>
    <scope>IDENTIFICATION</scope>
    <source>
        <tissue evidence="13">Testes</tissue>
    </source>
</reference>
<evidence type="ECO:0000256" key="3">
    <source>
        <dbReference type="ARBA" id="ARBA00021741"/>
    </source>
</evidence>
<evidence type="ECO:0000256" key="8">
    <source>
        <dbReference type="ARBA" id="ARBA00022737"/>
    </source>
</evidence>
<comment type="similarity">
    <text evidence="2">Belongs to the SWEET sugar transporter family.</text>
</comment>
<evidence type="ECO:0000313" key="13">
    <source>
        <dbReference type="RefSeq" id="XP_006811657.1"/>
    </source>
</evidence>
<dbReference type="Proteomes" id="UP000694865">
    <property type="component" value="Unplaced"/>
</dbReference>
<proteinExistence type="inferred from homology"/>
<name>A0ABM0LV66_SACKO</name>
<dbReference type="PANTHER" id="PTHR10791:SF30">
    <property type="entry name" value="SUGAR TRANSPORTER SWEET1"/>
    <property type="match status" value="1"/>
</dbReference>
<dbReference type="InterPro" id="IPR047664">
    <property type="entry name" value="SWEET"/>
</dbReference>
<keyword evidence="10 11" id="KW-0472">Membrane</keyword>
<keyword evidence="6" id="KW-0762">Sugar transport</keyword>
<organism evidence="12 13">
    <name type="scientific">Saccoglossus kowalevskii</name>
    <name type="common">Acorn worm</name>
    <dbReference type="NCBI Taxonomy" id="10224"/>
    <lineage>
        <taxon>Eukaryota</taxon>
        <taxon>Metazoa</taxon>
        <taxon>Hemichordata</taxon>
        <taxon>Enteropneusta</taxon>
        <taxon>Harrimaniidae</taxon>
        <taxon>Saccoglossus</taxon>
    </lineage>
</organism>
<keyword evidence="8" id="KW-0677">Repeat</keyword>
<feature type="transmembrane region" description="Helical" evidence="11">
    <location>
        <begin position="20"/>
        <end position="37"/>
    </location>
</feature>
<keyword evidence="4" id="KW-0813">Transport</keyword>
<comment type="subcellular location">
    <subcellularLocation>
        <location evidence="1">Cell membrane</location>
        <topology evidence="1">Multi-pass membrane protein</topology>
    </subcellularLocation>
</comment>
<dbReference type="PANTHER" id="PTHR10791">
    <property type="entry name" value="RAG1-ACTIVATING PROTEIN 1"/>
    <property type="match status" value="1"/>
</dbReference>
<evidence type="ECO:0000256" key="11">
    <source>
        <dbReference type="SAM" id="Phobius"/>
    </source>
</evidence>
<evidence type="ECO:0000256" key="2">
    <source>
        <dbReference type="ARBA" id="ARBA00007809"/>
    </source>
</evidence>
<dbReference type="Pfam" id="PF03083">
    <property type="entry name" value="MtN3_slv"/>
    <property type="match status" value="1"/>
</dbReference>
<sequence>MVYFKYYDLAPDVLIKQLGLAASSVTIAMYASPLAQLREVINSKSTRSMSFPLSVATFIAASLWTLYGFLLDDLYVMIPNIPGMMTSIIRFCLFFIYRSSDKTIT</sequence>
<keyword evidence="5" id="KW-1003">Cell membrane</keyword>
<feature type="transmembrane region" description="Helical" evidence="11">
    <location>
        <begin position="76"/>
        <end position="97"/>
    </location>
</feature>
<evidence type="ECO:0000256" key="6">
    <source>
        <dbReference type="ARBA" id="ARBA00022597"/>
    </source>
</evidence>
<dbReference type="Gene3D" id="1.20.1280.290">
    <property type="match status" value="1"/>
</dbReference>
<evidence type="ECO:0000256" key="4">
    <source>
        <dbReference type="ARBA" id="ARBA00022448"/>
    </source>
</evidence>
<evidence type="ECO:0000256" key="10">
    <source>
        <dbReference type="ARBA" id="ARBA00023136"/>
    </source>
</evidence>
<evidence type="ECO:0000256" key="9">
    <source>
        <dbReference type="ARBA" id="ARBA00022989"/>
    </source>
</evidence>
<keyword evidence="9 11" id="KW-1133">Transmembrane helix</keyword>
<dbReference type="GeneID" id="102803356"/>
<dbReference type="RefSeq" id="XP_006811657.1">
    <property type="nucleotide sequence ID" value="XM_006811594.1"/>
</dbReference>
<gene>
    <name evidence="13" type="primary">LOC102803356</name>
</gene>
<evidence type="ECO:0000256" key="5">
    <source>
        <dbReference type="ARBA" id="ARBA00022475"/>
    </source>
</evidence>
<keyword evidence="7 11" id="KW-0812">Transmembrane</keyword>
<evidence type="ECO:0000313" key="12">
    <source>
        <dbReference type="Proteomes" id="UP000694865"/>
    </source>
</evidence>
<protein>
    <recommendedName>
        <fullName evidence="3">Sugar transporter SWEET1</fullName>
    </recommendedName>
</protein>
<accession>A0ABM0LV66</accession>
<evidence type="ECO:0000256" key="1">
    <source>
        <dbReference type="ARBA" id="ARBA00004651"/>
    </source>
</evidence>
<feature type="transmembrane region" description="Helical" evidence="11">
    <location>
        <begin position="49"/>
        <end position="70"/>
    </location>
</feature>
<evidence type="ECO:0000256" key="7">
    <source>
        <dbReference type="ARBA" id="ARBA00022692"/>
    </source>
</evidence>